<sequence>MASDRRCHVISFSGGVGGRENACQDPPIPHLLNICVLRMWSNANFWSIMKPVLKFMTCILTKRQEGPGKLPPSLLRKIRPFRPQRATRCDIFGLKEPLFGEGPSRGSNRNNFVLRLKNPGPPAALSKILKNTCRVSSVRSKLVRTPKFGSSVWQHEIEEEMGQRWVANWPQSCLKEPLSGGPWTDFGRERATFRRRKSQNSGLKEPLFWSRPGWSFPGPRQES</sequence>
<dbReference type="EMBL" id="JAWWNJ010000074">
    <property type="protein sequence ID" value="KAK7006969.1"/>
    <property type="molecule type" value="Genomic_DNA"/>
</dbReference>
<evidence type="ECO:0000313" key="1">
    <source>
        <dbReference type="EMBL" id="KAK7006969.1"/>
    </source>
</evidence>
<gene>
    <name evidence="1" type="ORF">R3P38DRAFT_3601006</name>
</gene>
<accession>A0AAW0ADH1</accession>
<name>A0AAW0ADH1_9AGAR</name>
<dbReference type="AlphaFoldDB" id="A0AAW0ADH1"/>
<comment type="caution">
    <text evidence="1">The sequence shown here is derived from an EMBL/GenBank/DDBJ whole genome shotgun (WGS) entry which is preliminary data.</text>
</comment>
<evidence type="ECO:0000313" key="2">
    <source>
        <dbReference type="Proteomes" id="UP001362999"/>
    </source>
</evidence>
<organism evidence="1 2">
    <name type="scientific">Favolaschia claudopus</name>
    <dbReference type="NCBI Taxonomy" id="2862362"/>
    <lineage>
        <taxon>Eukaryota</taxon>
        <taxon>Fungi</taxon>
        <taxon>Dikarya</taxon>
        <taxon>Basidiomycota</taxon>
        <taxon>Agaricomycotina</taxon>
        <taxon>Agaricomycetes</taxon>
        <taxon>Agaricomycetidae</taxon>
        <taxon>Agaricales</taxon>
        <taxon>Marasmiineae</taxon>
        <taxon>Mycenaceae</taxon>
        <taxon>Favolaschia</taxon>
    </lineage>
</organism>
<proteinExistence type="predicted"/>
<keyword evidence="2" id="KW-1185">Reference proteome</keyword>
<reference evidence="1 2" key="1">
    <citation type="journal article" date="2024" name="J Genomics">
        <title>Draft genome sequencing and assembly of Favolaschia claudopus CIRM-BRFM 2984 isolated from oak limbs.</title>
        <authorList>
            <person name="Navarro D."/>
            <person name="Drula E."/>
            <person name="Chaduli D."/>
            <person name="Cazenave R."/>
            <person name="Ahrendt S."/>
            <person name="Wang J."/>
            <person name="Lipzen A."/>
            <person name="Daum C."/>
            <person name="Barry K."/>
            <person name="Grigoriev I.V."/>
            <person name="Favel A."/>
            <person name="Rosso M.N."/>
            <person name="Martin F."/>
        </authorList>
    </citation>
    <scope>NUCLEOTIDE SEQUENCE [LARGE SCALE GENOMIC DNA]</scope>
    <source>
        <strain evidence="1 2">CIRM-BRFM 2984</strain>
    </source>
</reference>
<protein>
    <submittedName>
        <fullName evidence="1">Uncharacterized protein</fullName>
    </submittedName>
</protein>
<dbReference type="Proteomes" id="UP001362999">
    <property type="component" value="Unassembled WGS sequence"/>
</dbReference>